<dbReference type="PANTHER" id="PTHR22883:SF320">
    <property type="entry name" value="S-ACYLTRANSFERASE"/>
    <property type="match status" value="1"/>
</dbReference>
<evidence type="ECO:0000256" key="8">
    <source>
        <dbReference type="RuleBase" id="RU079119"/>
    </source>
</evidence>
<reference evidence="11" key="1">
    <citation type="submission" date="2015-12" db="EMBL/GenBank/DDBJ databases">
        <title>Update maize B73 reference genome by single molecule sequencing technologies.</title>
        <authorList>
            <consortium name="Maize Genome Sequencing Project"/>
            <person name="Ware D."/>
        </authorList>
    </citation>
    <scope>NUCLEOTIDE SEQUENCE [LARGE SCALE GENOMIC DNA]</scope>
    <source>
        <tissue evidence="11">Seedling</tissue>
    </source>
</reference>
<keyword evidence="4 8" id="KW-0812">Transmembrane</keyword>
<accession>A0A1D6NQE6</accession>
<comment type="domain">
    <text evidence="8">The DHHC domain is required for palmitoyltransferase activity.</text>
</comment>
<dbReference type="InterPro" id="IPR001594">
    <property type="entry name" value="Palmitoyltrfase_DHHC"/>
</dbReference>
<feature type="region of interest" description="Disordered" evidence="9">
    <location>
        <begin position="1"/>
        <end position="74"/>
    </location>
</feature>
<comment type="similarity">
    <text evidence="2 8">Belongs to the DHHC palmitoyltransferase family.</text>
</comment>
<protein>
    <recommendedName>
        <fullName evidence="8">S-acyltransferase</fullName>
        <ecNumber evidence="8">2.3.1.225</ecNumber>
    </recommendedName>
    <alternativeName>
        <fullName evidence="8">Palmitoyltransferase</fullName>
    </alternativeName>
</protein>
<dbReference type="GO" id="GO:0016020">
    <property type="term" value="C:membrane"/>
    <property type="evidence" value="ECO:0007669"/>
    <property type="project" value="UniProtKB-SubCell"/>
</dbReference>
<keyword evidence="3 8" id="KW-0808">Transferase</keyword>
<sequence>MQQQQPGAEGAVMKPSEPAEDEQHQQKPGLEGAVMKPSKPAEDEQHQQKPGLEGAVMKPSEPAEDEQQQEEAERRRLYQAWKGNNVRKPQHELLLSSSLLRYQFQMIFLCGGRLMFGPDAASLLLTTFLIVAPTIVFCYQIKSTFYGSGGRQQQQMHQAAALVVTVTTIMDLVFLSMTSTRDPGIVPRNSRAPPEADEFLGCNTPSMDWSGGRTPRMRLRRTKDVIINGFTVKVKFCETCLRYRPPRSSHCSICNNCVHKFDHHCPWVGQCIGLVSNRPSYYAVRNLNVELSDSSSRPPLKKDTCKSALVSLLLCISLISNRDYHH</sequence>
<keyword evidence="5 8" id="KW-1133">Transmembrane helix</keyword>
<dbReference type="PANTHER" id="PTHR22883">
    <property type="entry name" value="ZINC FINGER DHHC DOMAIN CONTAINING PROTEIN"/>
    <property type="match status" value="1"/>
</dbReference>
<evidence type="ECO:0000256" key="5">
    <source>
        <dbReference type="ARBA" id="ARBA00022989"/>
    </source>
</evidence>
<evidence type="ECO:0000256" key="1">
    <source>
        <dbReference type="ARBA" id="ARBA00004141"/>
    </source>
</evidence>
<evidence type="ECO:0000256" key="2">
    <source>
        <dbReference type="ARBA" id="ARBA00008574"/>
    </source>
</evidence>
<dbReference type="PROSITE" id="PS50216">
    <property type="entry name" value="DHHC"/>
    <property type="match status" value="1"/>
</dbReference>
<evidence type="ECO:0000256" key="7">
    <source>
        <dbReference type="ARBA" id="ARBA00023315"/>
    </source>
</evidence>
<evidence type="ECO:0000259" key="10">
    <source>
        <dbReference type="Pfam" id="PF01529"/>
    </source>
</evidence>
<feature type="transmembrane region" description="Helical" evidence="8">
    <location>
        <begin position="159"/>
        <end position="177"/>
    </location>
</feature>
<evidence type="ECO:0000256" key="3">
    <source>
        <dbReference type="ARBA" id="ARBA00022679"/>
    </source>
</evidence>
<evidence type="ECO:0000256" key="4">
    <source>
        <dbReference type="ARBA" id="ARBA00022692"/>
    </source>
</evidence>
<dbReference type="InterPro" id="IPR039859">
    <property type="entry name" value="PFA4/ZDH16/20/ERF2-like"/>
</dbReference>
<dbReference type="GO" id="GO:0019706">
    <property type="term" value="F:protein-cysteine S-palmitoyltransferase activity"/>
    <property type="evidence" value="ECO:0007669"/>
    <property type="project" value="UniProtKB-EC"/>
</dbReference>
<dbReference type="AlphaFoldDB" id="A0A1D6NQE6"/>
<dbReference type="EMBL" id="CM007649">
    <property type="protein sequence ID" value="ONM42152.1"/>
    <property type="molecule type" value="Genomic_DNA"/>
</dbReference>
<dbReference type="Pfam" id="PF01529">
    <property type="entry name" value="DHHC"/>
    <property type="match status" value="1"/>
</dbReference>
<dbReference type="ExpressionAtlas" id="A0A1D6NQE6">
    <property type="expression patterns" value="baseline and differential"/>
</dbReference>
<dbReference type="EC" id="2.3.1.225" evidence="8"/>
<comment type="subcellular location">
    <subcellularLocation>
        <location evidence="1">Membrane</location>
        <topology evidence="1">Multi-pass membrane protein</topology>
    </subcellularLocation>
</comment>
<name>A0A1D6NQE6_MAIZE</name>
<proteinExistence type="inferred from homology"/>
<gene>
    <name evidence="11" type="ORF">ZEAMMB73_Zm00001d044647</name>
</gene>
<keyword evidence="6 8" id="KW-0472">Membrane</keyword>
<evidence type="ECO:0000256" key="6">
    <source>
        <dbReference type="ARBA" id="ARBA00023136"/>
    </source>
</evidence>
<comment type="catalytic activity">
    <reaction evidence="8">
        <text>L-cysteinyl-[protein] + hexadecanoyl-CoA = S-hexadecanoyl-L-cysteinyl-[protein] + CoA</text>
        <dbReference type="Rhea" id="RHEA:36683"/>
        <dbReference type="Rhea" id="RHEA-COMP:10131"/>
        <dbReference type="Rhea" id="RHEA-COMP:11032"/>
        <dbReference type="ChEBI" id="CHEBI:29950"/>
        <dbReference type="ChEBI" id="CHEBI:57287"/>
        <dbReference type="ChEBI" id="CHEBI:57379"/>
        <dbReference type="ChEBI" id="CHEBI:74151"/>
        <dbReference type="EC" id="2.3.1.225"/>
    </reaction>
</comment>
<feature type="transmembrane region" description="Helical" evidence="8">
    <location>
        <begin position="120"/>
        <end position="139"/>
    </location>
</feature>
<organism evidence="11">
    <name type="scientific">Zea mays</name>
    <name type="common">Maize</name>
    <dbReference type="NCBI Taxonomy" id="4577"/>
    <lineage>
        <taxon>Eukaryota</taxon>
        <taxon>Viridiplantae</taxon>
        <taxon>Streptophyta</taxon>
        <taxon>Embryophyta</taxon>
        <taxon>Tracheophyta</taxon>
        <taxon>Spermatophyta</taxon>
        <taxon>Magnoliopsida</taxon>
        <taxon>Liliopsida</taxon>
        <taxon>Poales</taxon>
        <taxon>Poaceae</taxon>
        <taxon>PACMAD clade</taxon>
        <taxon>Panicoideae</taxon>
        <taxon>Andropogonodae</taxon>
        <taxon>Andropogoneae</taxon>
        <taxon>Tripsacinae</taxon>
        <taxon>Zea</taxon>
    </lineage>
</organism>
<evidence type="ECO:0000313" key="11">
    <source>
        <dbReference type="EMBL" id="ONM42152.1"/>
    </source>
</evidence>
<feature type="domain" description="Palmitoyltransferase DHHC" evidence="10">
    <location>
        <begin position="235"/>
        <end position="274"/>
    </location>
</feature>
<keyword evidence="7 8" id="KW-0012">Acyltransferase</keyword>
<evidence type="ECO:0000256" key="9">
    <source>
        <dbReference type="SAM" id="MobiDB-lite"/>
    </source>
</evidence>